<feature type="region of interest" description="Disordered" evidence="1">
    <location>
        <begin position="59"/>
        <end position="85"/>
    </location>
</feature>
<accession>A0AAE3Z845</accession>
<evidence type="ECO:0000313" key="3">
    <source>
        <dbReference type="Proteomes" id="UP001180845"/>
    </source>
</evidence>
<reference evidence="2" key="1">
    <citation type="submission" date="2023-07" db="EMBL/GenBank/DDBJ databases">
        <title>Sequencing the genomes of 1000 actinobacteria strains.</title>
        <authorList>
            <person name="Klenk H.-P."/>
        </authorList>
    </citation>
    <scope>NUCLEOTIDE SEQUENCE</scope>
    <source>
        <strain evidence="2">DSM 45977</strain>
    </source>
</reference>
<keyword evidence="3" id="KW-1185">Reference proteome</keyword>
<dbReference type="AlphaFoldDB" id="A0AAE3Z845"/>
<comment type="caution">
    <text evidence="2">The sequence shown here is derived from an EMBL/GenBank/DDBJ whole genome shotgun (WGS) entry which is preliminary data.</text>
</comment>
<gene>
    <name evidence="2" type="ORF">JOF55_000259</name>
</gene>
<organism evidence="2 3">
    <name type="scientific">Haloactinomyces albus</name>
    <dbReference type="NCBI Taxonomy" id="1352928"/>
    <lineage>
        <taxon>Bacteria</taxon>
        <taxon>Bacillati</taxon>
        <taxon>Actinomycetota</taxon>
        <taxon>Actinomycetes</taxon>
        <taxon>Actinopolysporales</taxon>
        <taxon>Actinopolysporaceae</taxon>
        <taxon>Haloactinomyces</taxon>
    </lineage>
</organism>
<dbReference type="Proteomes" id="UP001180845">
    <property type="component" value="Unassembled WGS sequence"/>
</dbReference>
<proteinExistence type="predicted"/>
<evidence type="ECO:0000313" key="2">
    <source>
        <dbReference type="EMBL" id="MDR7300078.1"/>
    </source>
</evidence>
<feature type="compositionally biased region" description="Basic and acidic residues" evidence="1">
    <location>
        <begin position="65"/>
        <end position="78"/>
    </location>
</feature>
<evidence type="ECO:0000256" key="1">
    <source>
        <dbReference type="SAM" id="MobiDB-lite"/>
    </source>
</evidence>
<protein>
    <submittedName>
        <fullName evidence="2">Uncharacterized protein</fullName>
    </submittedName>
</protein>
<dbReference type="EMBL" id="JAVDXW010000001">
    <property type="protein sequence ID" value="MDR7300078.1"/>
    <property type="molecule type" value="Genomic_DNA"/>
</dbReference>
<name>A0AAE3Z845_9ACTN</name>
<sequence length="85" mass="9322">MSPRGRAGWFPARDRREPDAHLVFSKHGNGACGVAVIPADPSRTPTDYPRCAVCAGLAEATDMPSPRRDVPPHGRDQQQRSTTWK</sequence>